<dbReference type="InterPro" id="IPR050810">
    <property type="entry name" value="Bact_Secretion_Sys_Channel"/>
</dbReference>
<name>A0A512IZF9_9HYPH</name>
<dbReference type="Proteomes" id="UP000321960">
    <property type="component" value="Unassembled WGS sequence"/>
</dbReference>
<organism evidence="4 6">
    <name type="scientific">Methylobacterium oxalidis</name>
    <dbReference type="NCBI Taxonomy" id="944322"/>
    <lineage>
        <taxon>Bacteria</taxon>
        <taxon>Pseudomonadati</taxon>
        <taxon>Pseudomonadota</taxon>
        <taxon>Alphaproteobacteria</taxon>
        <taxon>Hyphomicrobiales</taxon>
        <taxon>Methylobacteriaceae</taxon>
        <taxon>Methylobacterium</taxon>
    </lineage>
</organism>
<dbReference type="AlphaFoldDB" id="A0A512IZF9"/>
<feature type="region of interest" description="Disordered" evidence="1">
    <location>
        <begin position="419"/>
        <end position="477"/>
    </location>
</feature>
<evidence type="ECO:0000259" key="3">
    <source>
        <dbReference type="Pfam" id="PF03958"/>
    </source>
</evidence>
<protein>
    <recommendedName>
        <fullName evidence="3">NolW-like domain-containing protein</fullName>
    </recommendedName>
</protein>
<evidence type="ECO:0000256" key="2">
    <source>
        <dbReference type="SAM" id="SignalP"/>
    </source>
</evidence>
<dbReference type="Gene3D" id="3.55.50.30">
    <property type="match status" value="1"/>
</dbReference>
<dbReference type="PANTHER" id="PTHR30332:SF25">
    <property type="entry name" value="SECRETIN XPSD"/>
    <property type="match status" value="1"/>
</dbReference>
<evidence type="ECO:0000313" key="7">
    <source>
        <dbReference type="Proteomes" id="UP001156856"/>
    </source>
</evidence>
<evidence type="ECO:0000313" key="6">
    <source>
        <dbReference type="Proteomes" id="UP000321960"/>
    </source>
</evidence>
<dbReference type="EMBL" id="BSPK01000112">
    <property type="protein sequence ID" value="GLS67367.1"/>
    <property type="molecule type" value="Genomic_DNA"/>
</dbReference>
<reference evidence="5" key="1">
    <citation type="journal article" date="2014" name="Int. J. Syst. Evol. Microbiol.">
        <title>Complete genome of a new Firmicutes species belonging to the dominant human colonic microbiota ('Ruminococcus bicirculans') reveals two chromosomes and a selective capacity to utilize plant glucans.</title>
        <authorList>
            <consortium name="NISC Comparative Sequencing Program"/>
            <person name="Wegmann U."/>
            <person name="Louis P."/>
            <person name="Goesmann A."/>
            <person name="Henrissat B."/>
            <person name="Duncan S.H."/>
            <person name="Flint H.J."/>
        </authorList>
    </citation>
    <scope>NUCLEOTIDE SEQUENCE</scope>
    <source>
        <strain evidence="5">NBRC 107715</strain>
    </source>
</reference>
<keyword evidence="2" id="KW-0732">Signal</keyword>
<accession>A0A512IZF9</accession>
<proteinExistence type="predicted"/>
<reference evidence="7" key="2">
    <citation type="journal article" date="2019" name="Int. J. Syst. Evol. Microbiol.">
        <title>The Global Catalogue of Microorganisms (GCM) 10K type strain sequencing project: providing services to taxonomists for standard genome sequencing and annotation.</title>
        <authorList>
            <consortium name="The Broad Institute Genomics Platform"/>
            <consortium name="The Broad Institute Genome Sequencing Center for Infectious Disease"/>
            <person name="Wu L."/>
            <person name="Ma J."/>
        </authorList>
    </citation>
    <scope>NUCLEOTIDE SEQUENCE [LARGE SCALE GENOMIC DNA]</scope>
    <source>
        <strain evidence="7">NBRC 107715</strain>
    </source>
</reference>
<dbReference type="GO" id="GO:0015627">
    <property type="term" value="C:type II protein secretion system complex"/>
    <property type="evidence" value="ECO:0007669"/>
    <property type="project" value="TreeGrafter"/>
</dbReference>
<evidence type="ECO:0000313" key="4">
    <source>
        <dbReference type="EMBL" id="GEP03108.1"/>
    </source>
</evidence>
<dbReference type="Proteomes" id="UP001156856">
    <property type="component" value="Unassembled WGS sequence"/>
</dbReference>
<dbReference type="RefSeq" id="WP_170267684.1">
    <property type="nucleotide sequence ID" value="NZ_BJZU01000017.1"/>
</dbReference>
<evidence type="ECO:0000256" key="1">
    <source>
        <dbReference type="SAM" id="MobiDB-lite"/>
    </source>
</evidence>
<evidence type="ECO:0000313" key="5">
    <source>
        <dbReference type="EMBL" id="GLS67367.1"/>
    </source>
</evidence>
<reference evidence="4 6" key="3">
    <citation type="submission" date="2019-07" db="EMBL/GenBank/DDBJ databases">
        <title>Whole genome shotgun sequence of Methylobacterium oxalidis NBRC 107715.</title>
        <authorList>
            <person name="Hosoyama A."/>
            <person name="Uohara A."/>
            <person name="Ohji S."/>
            <person name="Ichikawa N."/>
        </authorList>
    </citation>
    <scope>NUCLEOTIDE SEQUENCE [LARGE SCALE GENOMIC DNA]</scope>
    <source>
        <strain evidence="4 6">NBRC 107715</strain>
    </source>
</reference>
<dbReference type="GO" id="GO:0009306">
    <property type="term" value="P:protein secretion"/>
    <property type="evidence" value="ECO:0007669"/>
    <property type="project" value="TreeGrafter"/>
</dbReference>
<keyword evidence="7" id="KW-1185">Reference proteome</keyword>
<dbReference type="PANTHER" id="PTHR30332">
    <property type="entry name" value="PROBABLE GENERAL SECRETION PATHWAY PROTEIN D"/>
    <property type="match status" value="1"/>
</dbReference>
<dbReference type="EMBL" id="BJZU01000017">
    <property type="protein sequence ID" value="GEP03108.1"/>
    <property type="molecule type" value="Genomic_DNA"/>
</dbReference>
<feature type="domain" description="NolW-like" evidence="3">
    <location>
        <begin position="162"/>
        <end position="221"/>
    </location>
</feature>
<dbReference type="Gene3D" id="3.30.1370.120">
    <property type="match status" value="1"/>
</dbReference>
<feature type="signal peptide" evidence="2">
    <location>
        <begin position="1"/>
        <end position="20"/>
    </location>
</feature>
<dbReference type="InterPro" id="IPR005644">
    <property type="entry name" value="NolW-like"/>
</dbReference>
<dbReference type="InterPro" id="IPR038591">
    <property type="entry name" value="NolW-like_sf"/>
</dbReference>
<comment type="caution">
    <text evidence="4">The sequence shown here is derived from an EMBL/GenBank/DDBJ whole genome shotgun (WGS) entry which is preliminary data.</text>
</comment>
<gene>
    <name evidence="5" type="ORF">GCM10007888_57510</name>
    <name evidence="4" type="ORF">MOX02_11460</name>
</gene>
<feature type="compositionally biased region" description="Basic residues" evidence="1">
    <location>
        <begin position="440"/>
        <end position="455"/>
    </location>
</feature>
<sequence>MGRSSAFLILGLALASAASAAEPEAIDTPGARPARPVQPLLRRGTDQFVGGEAAPAAALAGGPVSLNLVEVPVAVAAKAVIADTLGWSYSIDERVTGTLTLQTGGPVRREVLLSLFETALSSRGVALRRRGSSVQIVPAGTPGSVTPVRRLSEAGEAAPGSQAVPLRWISAVEMQAILAAVAPREVVLRADRTRNLLILSGDAAQIQALRQTIAVFDVDWMRGMSTAVLPVRSANPTAIARDLTHIFASEATGSGDIIRFVPNEPLSAILVVSARAAYLDRAREWVARLEDLAAERERQLFVYRIQNRSARELAAVLQGVVAAETGSSVALGQGYGGQGFGSQGLGGQGFGAAGFGGAGFGSGALGGPAGFGAGALGGPSGLAGGGLPGGGLAGGGLAGGGLAGGFGGGEYGAGASPAGVGGAGALSATPPLRAGDGFGPRRRAPSRPRRARSRRRADSARRGWADTLRMPATARPG</sequence>
<reference evidence="5" key="4">
    <citation type="submission" date="2023-01" db="EMBL/GenBank/DDBJ databases">
        <title>Draft genome sequence of Methylobacterium oxalidis strain NBRC 107715.</title>
        <authorList>
            <person name="Sun Q."/>
            <person name="Mori K."/>
        </authorList>
    </citation>
    <scope>NUCLEOTIDE SEQUENCE</scope>
    <source>
        <strain evidence="5">NBRC 107715</strain>
    </source>
</reference>
<dbReference type="Pfam" id="PF03958">
    <property type="entry name" value="Secretin_N"/>
    <property type="match status" value="1"/>
</dbReference>
<feature type="chain" id="PRO_5021968847" description="NolW-like domain-containing protein" evidence="2">
    <location>
        <begin position="21"/>
        <end position="477"/>
    </location>
</feature>